<keyword evidence="12 15" id="KW-0472">Membrane</keyword>
<dbReference type="GO" id="GO:0020037">
    <property type="term" value="F:heme binding"/>
    <property type="evidence" value="ECO:0007669"/>
    <property type="project" value="InterPro"/>
</dbReference>
<evidence type="ECO:0000256" key="6">
    <source>
        <dbReference type="ARBA" id="ARBA00022723"/>
    </source>
</evidence>
<evidence type="ECO:0000256" key="14">
    <source>
        <dbReference type="RuleBase" id="RU000461"/>
    </source>
</evidence>
<dbReference type="PANTHER" id="PTHR24292">
    <property type="entry name" value="CYTOCHROME P450"/>
    <property type="match status" value="1"/>
</dbReference>
<accession>A0A6G0Z5Y0</accession>
<evidence type="ECO:0000256" key="1">
    <source>
        <dbReference type="ARBA" id="ARBA00001971"/>
    </source>
</evidence>
<evidence type="ECO:0000256" key="5">
    <source>
        <dbReference type="ARBA" id="ARBA00022617"/>
    </source>
</evidence>
<reference evidence="16 17" key="1">
    <citation type="submission" date="2019-08" db="EMBL/GenBank/DDBJ databases">
        <title>Whole genome of Aphis craccivora.</title>
        <authorList>
            <person name="Voronova N.V."/>
            <person name="Shulinski R.S."/>
            <person name="Bandarenka Y.V."/>
            <person name="Zhorov D.G."/>
            <person name="Warner D."/>
        </authorList>
    </citation>
    <scope>NUCLEOTIDE SEQUENCE [LARGE SCALE GENOMIC DNA]</scope>
    <source>
        <strain evidence="16">180601</strain>
        <tissue evidence="16">Whole Body</tissue>
    </source>
</reference>
<dbReference type="Pfam" id="PF00067">
    <property type="entry name" value="p450"/>
    <property type="match status" value="1"/>
</dbReference>
<organism evidence="16 17">
    <name type="scientific">Aphis craccivora</name>
    <name type="common">Cowpea aphid</name>
    <dbReference type="NCBI Taxonomy" id="307492"/>
    <lineage>
        <taxon>Eukaryota</taxon>
        <taxon>Metazoa</taxon>
        <taxon>Ecdysozoa</taxon>
        <taxon>Arthropoda</taxon>
        <taxon>Hexapoda</taxon>
        <taxon>Insecta</taxon>
        <taxon>Pterygota</taxon>
        <taxon>Neoptera</taxon>
        <taxon>Paraneoptera</taxon>
        <taxon>Hemiptera</taxon>
        <taxon>Sternorrhyncha</taxon>
        <taxon>Aphidomorpha</taxon>
        <taxon>Aphidoidea</taxon>
        <taxon>Aphididae</taxon>
        <taxon>Aphidini</taxon>
        <taxon>Aphis</taxon>
        <taxon>Aphis</taxon>
    </lineage>
</organism>
<dbReference type="CDD" id="cd11056">
    <property type="entry name" value="CYP6-like"/>
    <property type="match status" value="1"/>
</dbReference>
<dbReference type="InterPro" id="IPR002402">
    <property type="entry name" value="Cyt_P450_E_grp-II"/>
</dbReference>
<comment type="subcellular location">
    <subcellularLocation>
        <location evidence="3">Endoplasmic reticulum membrane</location>
        <topology evidence="3">Peripheral membrane protein</topology>
    </subcellularLocation>
    <subcellularLocation>
        <location evidence="2">Microsome membrane</location>
        <topology evidence="2">Peripheral membrane protein</topology>
    </subcellularLocation>
</comment>
<evidence type="ECO:0000256" key="10">
    <source>
        <dbReference type="ARBA" id="ARBA00023004"/>
    </source>
</evidence>
<evidence type="ECO:0000256" key="2">
    <source>
        <dbReference type="ARBA" id="ARBA00004174"/>
    </source>
</evidence>
<comment type="cofactor">
    <cofactor evidence="1 13">
        <name>heme</name>
        <dbReference type="ChEBI" id="CHEBI:30413"/>
    </cofactor>
</comment>
<keyword evidence="11 14" id="KW-0503">Monooxygenase</keyword>
<keyword evidence="6 13" id="KW-0479">Metal-binding</keyword>
<feature type="transmembrane region" description="Helical" evidence="15">
    <location>
        <begin position="12"/>
        <end position="36"/>
    </location>
</feature>
<evidence type="ECO:0000256" key="9">
    <source>
        <dbReference type="ARBA" id="ARBA00023002"/>
    </source>
</evidence>
<keyword evidence="15" id="KW-0812">Transmembrane</keyword>
<keyword evidence="15" id="KW-1133">Transmembrane helix</keyword>
<name>A0A6G0Z5Y0_APHCR</name>
<evidence type="ECO:0000256" key="3">
    <source>
        <dbReference type="ARBA" id="ARBA00004406"/>
    </source>
</evidence>
<feature type="binding site" description="axial binding residue" evidence="13">
    <location>
        <position position="465"/>
    </location>
    <ligand>
        <name>heme</name>
        <dbReference type="ChEBI" id="CHEBI:30413"/>
    </ligand>
    <ligandPart>
        <name>Fe</name>
        <dbReference type="ChEBI" id="CHEBI:18248"/>
    </ligandPart>
</feature>
<dbReference type="AlphaFoldDB" id="A0A6G0Z5Y0"/>
<dbReference type="PANTHER" id="PTHR24292:SF54">
    <property type="entry name" value="CYP9F3-RELATED"/>
    <property type="match status" value="1"/>
</dbReference>
<protein>
    <submittedName>
        <fullName evidence="16">Putative cytochrome P450 6a14</fullName>
    </submittedName>
</protein>
<dbReference type="PRINTS" id="PR00385">
    <property type="entry name" value="P450"/>
</dbReference>
<comment type="similarity">
    <text evidence="4 14">Belongs to the cytochrome P450 family.</text>
</comment>
<dbReference type="Proteomes" id="UP000478052">
    <property type="component" value="Unassembled WGS sequence"/>
</dbReference>
<comment type="caution">
    <text evidence="16">The sequence shown here is derived from an EMBL/GenBank/DDBJ whole genome shotgun (WGS) entry which is preliminary data.</text>
</comment>
<keyword evidence="7" id="KW-0256">Endoplasmic reticulum</keyword>
<dbReference type="GO" id="GO:0005789">
    <property type="term" value="C:endoplasmic reticulum membrane"/>
    <property type="evidence" value="ECO:0007669"/>
    <property type="project" value="UniProtKB-SubCell"/>
</dbReference>
<sequence>MSIPPYDIELSTYIMFPAAIIIVLCCIVVVLLLYSYSISTYKYWKTKSVTFATPVPLFGNIKDQVTLKMTQGECLKNIYNDFPREKYVGMYQLQTPTLLLRDPEIIRSFLVKNFTHFTDRGFSYDGHREPLTKHLVNLEGDTWKILRQKLSPTFSSGKIKNMLGMLQGCGVQLIEYMEATINSGKTEFEIRDLTAKFTTDVIGTCAFGLECNSLKDSQSEFRRMGCAVLNSSPSLALAKIVRVFFPKIFKALKLRTFPAEVQQFFLGIVKQTIDFRNTNQVRRNDFIQLLLEIKDQNQENAINSIKLTEELIAAQVFVFFLAGFETSSTTLSFCLHEMAVNQDIQNRVYEEINETAEKYGLPFSYEAIASMNYLEQCLKGKKYPPVQALVRVCTKEFRVPGTELDLDVGTAVLIPVYAIHHDPQYYPEPDTFNPDRFAKDCNGGGGDNGRPAGVYLPFGDGPRICIGMRFAMLEMKLALAQFLHSYLVTLSDKSCARIEFEPASFLSSPKGGILWLNVNKRTH</sequence>
<evidence type="ECO:0000256" key="11">
    <source>
        <dbReference type="ARBA" id="ARBA00023033"/>
    </source>
</evidence>
<dbReference type="Gene3D" id="1.10.630.10">
    <property type="entry name" value="Cytochrome P450"/>
    <property type="match status" value="1"/>
</dbReference>
<dbReference type="FunFam" id="1.10.630.10:FF:000042">
    <property type="entry name" value="Cytochrome P450"/>
    <property type="match status" value="1"/>
</dbReference>
<dbReference type="SUPFAM" id="SSF48264">
    <property type="entry name" value="Cytochrome P450"/>
    <property type="match status" value="1"/>
</dbReference>
<dbReference type="EMBL" id="VUJU01001276">
    <property type="protein sequence ID" value="KAF0766048.1"/>
    <property type="molecule type" value="Genomic_DNA"/>
</dbReference>
<dbReference type="GO" id="GO:0016705">
    <property type="term" value="F:oxidoreductase activity, acting on paired donors, with incorporation or reduction of molecular oxygen"/>
    <property type="evidence" value="ECO:0007669"/>
    <property type="project" value="InterPro"/>
</dbReference>
<evidence type="ECO:0000256" key="12">
    <source>
        <dbReference type="ARBA" id="ARBA00023136"/>
    </source>
</evidence>
<dbReference type="InterPro" id="IPR001128">
    <property type="entry name" value="Cyt_P450"/>
</dbReference>
<evidence type="ECO:0000256" key="7">
    <source>
        <dbReference type="ARBA" id="ARBA00022824"/>
    </source>
</evidence>
<gene>
    <name evidence="16" type="ORF">FWK35_00007862</name>
</gene>
<evidence type="ECO:0000313" key="16">
    <source>
        <dbReference type="EMBL" id="KAF0766048.1"/>
    </source>
</evidence>
<proteinExistence type="inferred from homology"/>
<dbReference type="PROSITE" id="PS00086">
    <property type="entry name" value="CYTOCHROME_P450"/>
    <property type="match status" value="1"/>
</dbReference>
<evidence type="ECO:0000256" key="13">
    <source>
        <dbReference type="PIRSR" id="PIRSR602402-1"/>
    </source>
</evidence>
<evidence type="ECO:0000256" key="15">
    <source>
        <dbReference type="SAM" id="Phobius"/>
    </source>
</evidence>
<dbReference type="InterPro" id="IPR017972">
    <property type="entry name" value="Cyt_P450_CS"/>
</dbReference>
<evidence type="ECO:0000313" key="17">
    <source>
        <dbReference type="Proteomes" id="UP000478052"/>
    </source>
</evidence>
<keyword evidence="5 13" id="KW-0349">Heme</keyword>
<dbReference type="PRINTS" id="PR00464">
    <property type="entry name" value="EP450II"/>
</dbReference>
<keyword evidence="8" id="KW-0492">Microsome</keyword>
<dbReference type="GO" id="GO:0004497">
    <property type="term" value="F:monooxygenase activity"/>
    <property type="evidence" value="ECO:0007669"/>
    <property type="project" value="UniProtKB-KW"/>
</dbReference>
<keyword evidence="9 14" id="KW-0560">Oxidoreductase</keyword>
<keyword evidence="10 13" id="KW-0408">Iron</keyword>
<dbReference type="InterPro" id="IPR036396">
    <property type="entry name" value="Cyt_P450_sf"/>
</dbReference>
<keyword evidence="17" id="KW-1185">Reference proteome</keyword>
<evidence type="ECO:0000256" key="4">
    <source>
        <dbReference type="ARBA" id="ARBA00010617"/>
    </source>
</evidence>
<dbReference type="OrthoDB" id="2789670at2759"/>
<dbReference type="InterPro" id="IPR050476">
    <property type="entry name" value="Insect_CytP450_Detox"/>
</dbReference>
<evidence type="ECO:0000256" key="8">
    <source>
        <dbReference type="ARBA" id="ARBA00022848"/>
    </source>
</evidence>
<dbReference type="GO" id="GO:0005506">
    <property type="term" value="F:iron ion binding"/>
    <property type="evidence" value="ECO:0007669"/>
    <property type="project" value="InterPro"/>
</dbReference>